<protein>
    <submittedName>
        <fullName evidence="1">Uncharacterized protein</fullName>
    </submittedName>
</protein>
<comment type="caution">
    <text evidence="1">The sequence shown here is derived from an EMBL/GenBank/DDBJ whole genome shotgun (WGS) entry which is preliminary data.</text>
</comment>
<name>A0A161VI40_9PEZI</name>
<proteinExistence type="predicted"/>
<reference evidence="1 2" key="1">
    <citation type="submission" date="2015-06" db="EMBL/GenBank/DDBJ databases">
        <title>Survival trade-offs in plant roots during colonization by closely related pathogenic and mutualistic fungi.</title>
        <authorList>
            <person name="Hacquard S."/>
            <person name="Kracher B."/>
            <person name="Hiruma K."/>
            <person name="Weinman A."/>
            <person name="Muench P."/>
            <person name="Garrido Oter R."/>
            <person name="Ver Loren van Themaat E."/>
            <person name="Dallerey J.-F."/>
            <person name="Damm U."/>
            <person name="Henrissat B."/>
            <person name="Lespinet O."/>
            <person name="Thon M."/>
            <person name="Kemen E."/>
            <person name="McHardy A.C."/>
            <person name="Schulze-Lefert P."/>
            <person name="O'Connell R.J."/>
        </authorList>
    </citation>
    <scope>NUCLEOTIDE SEQUENCE [LARGE SCALE GENOMIC DNA]</scope>
    <source>
        <strain evidence="1 2">0861</strain>
    </source>
</reference>
<keyword evidence="2" id="KW-1185">Reference proteome</keyword>
<dbReference type="AlphaFoldDB" id="A0A161VI40"/>
<dbReference type="EMBL" id="LFIV01000102">
    <property type="protein sequence ID" value="KZL69735.1"/>
    <property type="molecule type" value="Genomic_DNA"/>
</dbReference>
<evidence type="ECO:0000313" key="1">
    <source>
        <dbReference type="EMBL" id="KZL69735.1"/>
    </source>
</evidence>
<accession>A0A161VI40</accession>
<gene>
    <name evidence="1" type="ORF">CT0861_10181</name>
</gene>
<sequence length="182" mass="20019">MPVNYARSAVKVINNTAGPNGIIPTLLVFSAYPRITNNSALSPNIVKRTAAIRKTDNKLCKHFATRVKKKNRLALIAYLLLTLYYADPNDIYPANAAPNKDVTNNANKGNSHAEDTIVVITTLRNPVAAKTALFLRYTCGQLRKNPITNALLQKTNVLNNLLLLPSSAFIFTKEKSDKALVK</sequence>
<dbReference type="Proteomes" id="UP000076552">
    <property type="component" value="Unassembled WGS sequence"/>
</dbReference>
<evidence type="ECO:0000313" key="2">
    <source>
        <dbReference type="Proteomes" id="UP000076552"/>
    </source>
</evidence>
<organism evidence="1 2">
    <name type="scientific">Colletotrichum tofieldiae</name>
    <dbReference type="NCBI Taxonomy" id="708197"/>
    <lineage>
        <taxon>Eukaryota</taxon>
        <taxon>Fungi</taxon>
        <taxon>Dikarya</taxon>
        <taxon>Ascomycota</taxon>
        <taxon>Pezizomycotina</taxon>
        <taxon>Sordariomycetes</taxon>
        <taxon>Hypocreomycetidae</taxon>
        <taxon>Glomerellales</taxon>
        <taxon>Glomerellaceae</taxon>
        <taxon>Colletotrichum</taxon>
        <taxon>Colletotrichum spaethianum species complex</taxon>
    </lineage>
</organism>